<sequence>MKSNKVFDASKRNNVRFIQPSALRKNVRKRQSFENLISTDDAINHRTMDSRVSSRRAHGARTSSDTEPIAGNNEDEFFMYGEGADGPESGEPLIQQDFTEPEVVKKKKVRSKNKCKRVGKLKAGEKLPIVFFLNGPVGVNRNEFTRYLGKLVTDNTICPVRVHSWGEMGNDVEDHLWAAVKEKFTNPEMEAYRGHIFKKMVKAWTNYRSDLNLKYVKPCQSVEDAIENVPCGIQKDDWEWLVTEHYLIEEFKKISVRNANNRAQGSMPCHLGSMSIGELTFQMTDKEGNMPSFIKVFSCSRKKGGAIDPKSARKEAELIETMQQNPGINGLDLVEKCFGPQKHGGILGYGSGITPKDLRTPRNEKNPEVEAQLQRSEEEKAALEEKNASLEAEKAVIAAKKEALFHRLNNMESNYMVELRSLREMVMLQQTTWSSLHRPHDNHNQYI</sequence>
<dbReference type="EMBL" id="CAMGYJ010000004">
    <property type="protein sequence ID" value="CAI0401770.1"/>
    <property type="molecule type" value="Genomic_DNA"/>
</dbReference>
<dbReference type="Pfam" id="PF03004">
    <property type="entry name" value="Transposase_24"/>
    <property type="match status" value="1"/>
</dbReference>
<evidence type="ECO:0008006" key="4">
    <source>
        <dbReference type="Google" id="ProtNLM"/>
    </source>
</evidence>
<comment type="caution">
    <text evidence="2">The sequence shown here is derived from an EMBL/GenBank/DDBJ whole genome shotgun (WGS) entry which is preliminary data.</text>
</comment>
<name>A0AAV0IYF3_9ROSI</name>
<evidence type="ECO:0000256" key="1">
    <source>
        <dbReference type="SAM" id="MobiDB-lite"/>
    </source>
</evidence>
<proteinExistence type="predicted"/>
<dbReference type="AlphaFoldDB" id="A0AAV0IYF3"/>
<keyword evidence="3" id="KW-1185">Reference proteome</keyword>
<feature type="region of interest" description="Disordered" evidence="1">
    <location>
        <begin position="349"/>
        <end position="375"/>
    </location>
</feature>
<dbReference type="InterPro" id="IPR004252">
    <property type="entry name" value="Probable_transposase_24"/>
</dbReference>
<accession>A0AAV0IYF3</accession>
<feature type="region of interest" description="Disordered" evidence="1">
    <location>
        <begin position="49"/>
        <end position="73"/>
    </location>
</feature>
<evidence type="ECO:0000313" key="3">
    <source>
        <dbReference type="Proteomes" id="UP001154282"/>
    </source>
</evidence>
<dbReference type="PANTHER" id="PTHR33499">
    <property type="entry name" value="OS12G0282400 PROTEIN-RELATED"/>
    <property type="match status" value="1"/>
</dbReference>
<reference evidence="2" key="1">
    <citation type="submission" date="2022-08" db="EMBL/GenBank/DDBJ databases">
        <authorList>
            <person name="Gutierrez-Valencia J."/>
        </authorList>
    </citation>
    <scope>NUCLEOTIDE SEQUENCE</scope>
</reference>
<organism evidence="2 3">
    <name type="scientific">Linum tenue</name>
    <dbReference type="NCBI Taxonomy" id="586396"/>
    <lineage>
        <taxon>Eukaryota</taxon>
        <taxon>Viridiplantae</taxon>
        <taxon>Streptophyta</taxon>
        <taxon>Embryophyta</taxon>
        <taxon>Tracheophyta</taxon>
        <taxon>Spermatophyta</taxon>
        <taxon>Magnoliopsida</taxon>
        <taxon>eudicotyledons</taxon>
        <taxon>Gunneridae</taxon>
        <taxon>Pentapetalae</taxon>
        <taxon>rosids</taxon>
        <taxon>fabids</taxon>
        <taxon>Malpighiales</taxon>
        <taxon>Linaceae</taxon>
        <taxon>Linum</taxon>
    </lineage>
</organism>
<dbReference type="PANTHER" id="PTHR33499:SF40">
    <property type="entry name" value="TRANSPOSASE-ASSOCIATED DOMAIN-CONTAINING PROTEIN"/>
    <property type="match status" value="1"/>
</dbReference>
<evidence type="ECO:0000313" key="2">
    <source>
        <dbReference type="EMBL" id="CAI0401770.1"/>
    </source>
</evidence>
<protein>
    <recommendedName>
        <fullName evidence="4">Transposase, Ptta/En/Spm, plant</fullName>
    </recommendedName>
</protein>
<feature type="compositionally biased region" description="Basic and acidic residues" evidence="1">
    <location>
        <begin position="356"/>
        <end position="368"/>
    </location>
</feature>
<gene>
    <name evidence="2" type="ORF">LITE_LOCUS11330</name>
</gene>
<dbReference type="Proteomes" id="UP001154282">
    <property type="component" value="Unassembled WGS sequence"/>
</dbReference>